<keyword evidence="1" id="KW-1133">Transmembrane helix</keyword>
<keyword evidence="1" id="KW-0472">Membrane</keyword>
<sequence length="100" mass="10908">MVHRMVELGYEPNLFSLEQAGKDSGLTALVRALAVAAFCSMNIMMFSGSVWAGADGPTRDLLHWICAVLTLPALLYSGRVFYQSAWGALRSGRISMPSLR</sequence>
<gene>
    <name evidence="2" type="ORF">NF348_17970</name>
</gene>
<feature type="transmembrane region" description="Helical" evidence="1">
    <location>
        <begin position="61"/>
        <end position="82"/>
    </location>
</feature>
<accession>A0A9Q4ASF6</accession>
<dbReference type="AlphaFoldDB" id="A0A9Q4ASF6"/>
<dbReference type="EMBL" id="JAMWDU010000009">
    <property type="protein sequence ID" value="MCP8889005.1"/>
    <property type="molecule type" value="Genomic_DNA"/>
</dbReference>
<proteinExistence type="predicted"/>
<feature type="transmembrane region" description="Helical" evidence="1">
    <location>
        <begin position="28"/>
        <end position="49"/>
    </location>
</feature>
<evidence type="ECO:0000256" key="1">
    <source>
        <dbReference type="SAM" id="Phobius"/>
    </source>
</evidence>
<keyword evidence="3" id="KW-1185">Reference proteome</keyword>
<dbReference type="Proteomes" id="UP001060275">
    <property type="component" value="Unassembled WGS sequence"/>
</dbReference>
<reference evidence="2" key="1">
    <citation type="submission" date="2022-06" db="EMBL/GenBank/DDBJ databases">
        <title>Devosia sp. XJ19-45 genome assembly.</title>
        <authorList>
            <person name="Li B."/>
            <person name="Cai M."/>
            <person name="Nie G."/>
            <person name="Li W."/>
        </authorList>
    </citation>
    <scope>NUCLEOTIDE SEQUENCE</scope>
    <source>
        <strain evidence="2">XJ19-45</strain>
    </source>
</reference>
<protein>
    <submittedName>
        <fullName evidence="2">Uncharacterized protein</fullName>
    </submittedName>
</protein>
<keyword evidence="1" id="KW-0812">Transmembrane</keyword>
<evidence type="ECO:0000313" key="3">
    <source>
        <dbReference type="Proteomes" id="UP001060275"/>
    </source>
</evidence>
<organism evidence="2 3">
    <name type="scientific">Devosia ureilytica</name>
    <dbReference type="NCBI Taxonomy" id="2952754"/>
    <lineage>
        <taxon>Bacteria</taxon>
        <taxon>Pseudomonadati</taxon>
        <taxon>Pseudomonadota</taxon>
        <taxon>Alphaproteobacteria</taxon>
        <taxon>Hyphomicrobiales</taxon>
        <taxon>Devosiaceae</taxon>
        <taxon>Devosia</taxon>
    </lineage>
</organism>
<evidence type="ECO:0000313" key="2">
    <source>
        <dbReference type="EMBL" id="MCP8889005.1"/>
    </source>
</evidence>
<dbReference type="RefSeq" id="WP_254676189.1">
    <property type="nucleotide sequence ID" value="NZ_JAMWDU010000009.1"/>
</dbReference>
<comment type="caution">
    <text evidence="2">The sequence shown here is derived from an EMBL/GenBank/DDBJ whole genome shotgun (WGS) entry which is preliminary data.</text>
</comment>
<name>A0A9Q4ASF6_9HYPH</name>